<proteinExistence type="predicted"/>
<sequence length="187" mass="22735">MKRVKFFSITAALYFCGCVFTIPREYLPIHKDGRKIPLYEFQDKERGISRIYHKYRFYSKVYERFMVTITHTRKQKKLSLNFRYRGDDWIFYDRIVVMNDKKDRMIWAVHNLDQNVDILKRGVTMEEIDLPLKYEQVVRLERLLKNGQEVKFWLRGQEDVIFTISDADRLANLDVIKYYKQLDLISI</sequence>
<organism evidence="1">
    <name type="scientific">marine metagenome</name>
    <dbReference type="NCBI Taxonomy" id="408172"/>
    <lineage>
        <taxon>unclassified sequences</taxon>
        <taxon>metagenomes</taxon>
        <taxon>ecological metagenomes</taxon>
    </lineage>
</organism>
<protein>
    <submittedName>
        <fullName evidence="1">Uncharacterized protein</fullName>
    </submittedName>
</protein>
<name>A0A381UJL1_9ZZZZ</name>
<gene>
    <name evidence="1" type="ORF">METZ01_LOCUS80361</name>
</gene>
<evidence type="ECO:0000313" key="1">
    <source>
        <dbReference type="EMBL" id="SVA27507.1"/>
    </source>
</evidence>
<dbReference type="AlphaFoldDB" id="A0A381UJL1"/>
<reference evidence="1" key="1">
    <citation type="submission" date="2018-05" db="EMBL/GenBank/DDBJ databases">
        <authorList>
            <person name="Lanie J.A."/>
            <person name="Ng W.-L."/>
            <person name="Kazmierczak K.M."/>
            <person name="Andrzejewski T.M."/>
            <person name="Davidsen T.M."/>
            <person name="Wayne K.J."/>
            <person name="Tettelin H."/>
            <person name="Glass J.I."/>
            <person name="Rusch D."/>
            <person name="Podicherti R."/>
            <person name="Tsui H.-C.T."/>
            <person name="Winkler M.E."/>
        </authorList>
    </citation>
    <scope>NUCLEOTIDE SEQUENCE</scope>
</reference>
<dbReference type="EMBL" id="UINC01006434">
    <property type="protein sequence ID" value="SVA27507.1"/>
    <property type="molecule type" value="Genomic_DNA"/>
</dbReference>
<accession>A0A381UJL1</accession>